<feature type="domain" description="Radical SAM core" evidence="5">
    <location>
        <begin position="21"/>
        <end position="244"/>
    </location>
</feature>
<dbReference type="STRING" id="292459.STH629"/>
<keyword evidence="4" id="KW-0411">Iron-sulfur</keyword>
<dbReference type="Pfam" id="PF08756">
    <property type="entry name" value="YfkB"/>
    <property type="match status" value="1"/>
</dbReference>
<keyword evidence="7" id="KW-1185">Reference proteome</keyword>
<reference evidence="6 7" key="1">
    <citation type="journal article" date="2004" name="Nucleic Acids Res.">
        <title>Genome sequence of Symbiobacterium thermophilum, an uncultivable bacterium that depends on microbial commensalism.</title>
        <authorList>
            <person name="Ueda K."/>
            <person name="Yamashita A."/>
            <person name="Ishikawa J."/>
            <person name="Shimada M."/>
            <person name="Watsuji T."/>
            <person name="Morimura K."/>
            <person name="Ikeda H."/>
            <person name="Hattori M."/>
            <person name="Beppu T."/>
        </authorList>
    </citation>
    <scope>NUCLEOTIDE SEQUENCE [LARGE SCALE GENOMIC DNA]</scope>
    <source>
        <strain evidence="7">T / IAM 14863</strain>
    </source>
</reference>
<dbReference type="EMBL" id="AP006840">
    <property type="protein sequence ID" value="BAD39614.1"/>
    <property type="molecule type" value="Genomic_DNA"/>
</dbReference>
<dbReference type="eggNOG" id="COG0535">
    <property type="taxonomic scope" value="Bacteria"/>
</dbReference>
<keyword evidence="3" id="KW-0408">Iron</keyword>
<protein>
    <recommendedName>
        <fullName evidence="5">Radical SAM core domain-containing protein</fullName>
    </recommendedName>
</protein>
<evidence type="ECO:0000313" key="7">
    <source>
        <dbReference type="Proteomes" id="UP000000417"/>
    </source>
</evidence>
<name>Q67RS9_SYMTH</name>
<dbReference type="RefSeq" id="WP_011194762.1">
    <property type="nucleotide sequence ID" value="NC_006177.1"/>
</dbReference>
<dbReference type="InterPro" id="IPR014866">
    <property type="entry name" value="YfkB"/>
</dbReference>
<sequence>MGEWGFIADPWEPRRGMEDGRFRLTSVEITVTNWCNLRCRHCAVGESLMDRDPERLPLDLILRRLDEVEGLTTLSLTGGELSGSTEVLRRWVAPLLQYAKRRGLQTQVNTNLTFDLGRYEEIAPWVDVFHITWNYRDEAHFHRIVWGHGSREVSPEASRRLFRRIIDNARALAAQGRFVSAETMINAETADHLGAMNRFLAEIGCRRHEVHPMYAVDWASDLPVLPLPAFREAIRRFLAERDPNLWVLFGTFPFLPCSPLPEDQDLLRAVAAAPNVSVRNCPDGRNRVNVDLFTGAVRVTDFGGMEPLGNVRTERLEDAFRRWHAHPRFQRLNCHCPEVGCTGPDLLVAEMYYPEVDFRTRRAVLPTGA</sequence>
<dbReference type="SFLD" id="SFLDG01067">
    <property type="entry name" value="SPASM/twitch_domain_containing"/>
    <property type="match status" value="1"/>
</dbReference>
<dbReference type="PANTHER" id="PTHR11228:SF7">
    <property type="entry name" value="PQQA PEPTIDE CYCLASE"/>
    <property type="match status" value="1"/>
</dbReference>
<evidence type="ECO:0000256" key="3">
    <source>
        <dbReference type="ARBA" id="ARBA00023004"/>
    </source>
</evidence>
<dbReference type="NCBIfam" id="TIGR04478">
    <property type="entry name" value="rSAM_YfkAB"/>
    <property type="match status" value="1"/>
</dbReference>
<dbReference type="KEGG" id="sth:STH629"/>
<organism evidence="6 7">
    <name type="scientific">Symbiobacterium thermophilum (strain DSM 24528 / JCM 14929 / IAM 14863 / T)</name>
    <dbReference type="NCBI Taxonomy" id="292459"/>
    <lineage>
        <taxon>Bacteria</taxon>
        <taxon>Bacillati</taxon>
        <taxon>Bacillota</taxon>
        <taxon>Clostridia</taxon>
        <taxon>Eubacteriales</taxon>
        <taxon>Symbiobacteriaceae</taxon>
        <taxon>Symbiobacterium</taxon>
    </lineage>
</organism>
<dbReference type="Proteomes" id="UP000000417">
    <property type="component" value="Chromosome"/>
</dbReference>
<dbReference type="SFLD" id="SFLDG01097">
    <property type="entry name" value="Uncharacterised_Radical_SAM_Su"/>
    <property type="match status" value="1"/>
</dbReference>
<evidence type="ECO:0000256" key="1">
    <source>
        <dbReference type="ARBA" id="ARBA00022691"/>
    </source>
</evidence>
<evidence type="ECO:0000256" key="2">
    <source>
        <dbReference type="ARBA" id="ARBA00022723"/>
    </source>
</evidence>
<dbReference type="CDD" id="cd01335">
    <property type="entry name" value="Radical_SAM"/>
    <property type="match status" value="1"/>
</dbReference>
<dbReference type="GO" id="GO:0051536">
    <property type="term" value="F:iron-sulfur cluster binding"/>
    <property type="evidence" value="ECO:0007669"/>
    <property type="project" value="UniProtKB-KW"/>
</dbReference>
<evidence type="ECO:0000259" key="5">
    <source>
        <dbReference type="PROSITE" id="PS51918"/>
    </source>
</evidence>
<dbReference type="InterPro" id="IPR007197">
    <property type="entry name" value="rSAM"/>
</dbReference>
<dbReference type="PANTHER" id="PTHR11228">
    <property type="entry name" value="RADICAL SAM DOMAIN PROTEIN"/>
    <property type="match status" value="1"/>
</dbReference>
<keyword evidence="1" id="KW-0949">S-adenosyl-L-methionine</keyword>
<dbReference type="AlphaFoldDB" id="Q67RS9"/>
<keyword evidence="2" id="KW-0479">Metal-binding</keyword>
<accession>Q67RS9</accession>
<evidence type="ECO:0000256" key="4">
    <source>
        <dbReference type="ARBA" id="ARBA00023014"/>
    </source>
</evidence>
<evidence type="ECO:0000313" key="6">
    <source>
        <dbReference type="EMBL" id="BAD39614.1"/>
    </source>
</evidence>
<dbReference type="InterPro" id="IPR058240">
    <property type="entry name" value="rSAM_sf"/>
</dbReference>
<dbReference type="SUPFAM" id="SSF102114">
    <property type="entry name" value="Radical SAM enzymes"/>
    <property type="match status" value="1"/>
</dbReference>
<proteinExistence type="predicted"/>
<dbReference type="GO" id="GO:0046872">
    <property type="term" value="F:metal ion binding"/>
    <property type="evidence" value="ECO:0007669"/>
    <property type="project" value="UniProtKB-KW"/>
</dbReference>
<dbReference type="InterPro" id="IPR013785">
    <property type="entry name" value="Aldolase_TIM"/>
</dbReference>
<dbReference type="Pfam" id="PF04055">
    <property type="entry name" value="Radical_SAM"/>
    <property type="match status" value="1"/>
</dbReference>
<dbReference type="InterPro" id="IPR031004">
    <property type="entry name" value="rSAM_YfkAB"/>
</dbReference>
<gene>
    <name evidence="6" type="ordered locus">STH629</name>
</gene>
<dbReference type="HOGENOM" id="CLU_739187_0_0_9"/>
<dbReference type="SFLD" id="SFLDS00029">
    <property type="entry name" value="Radical_SAM"/>
    <property type="match status" value="1"/>
</dbReference>
<dbReference type="Gene3D" id="3.20.20.70">
    <property type="entry name" value="Aldolase class I"/>
    <property type="match status" value="1"/>
</dbReference>
<dbReference type="GO" id="GO:0003824">
    <property type="term" value="F:catalytic activity"/>
    <property type="evidence" value="ECO:0007669"/>
    <property type="project" value="InterPro"/>
</dbReference>
<dbReference type="InterPro" id="IPR050377">
    <property type="entry name" value="Radical_SAM_PqqE_MftC-like"/>
</dbReference>
<dbReference type="PROSITE" id="PS51918">
    <property type="entry name" value="RADICAL_SAM"/>
    <property type="match status" value="1"/>
</dbReference>